<dbReference type="SUPFAM" id="SSF69255">
    <property type="entry name" value="gp5 N-terminal domain-like"/>
    <property type="match status" value="1"/>
</dbReference>
<organism evidence="2 3">
    <name type="scientific">Fibrella aquatilis</name>
    <dbReference type="NCBI Taxonomy" id="2817059"/>
    <lineage>
        <taxon>Bacteria</taxon>
        <taxon>Pseudomonadati</taxon>
        <taxon>Bacteroidota</taxon>
        <taxon>Cytophagia</taxon>
        <taxon>Cytophagales</taxon>
        <taxon>Spirosomataceae</taxon>
        <taxon>Fibrella</taxon>
    </lineage>
</organism>
<name>A0A939K0G7_9BACT</name>
<dbReference type="NCBIfam" id="TIGR01646">
    <property type="entry name" value="vgr_GE"/>
    <property type="match status" value="1"/>
</dbReference>
<dbReference type="InterPro" id="IPR006533">
    <property type="entry name" value="T6SS_Vgr_RhsGE"/>
</dbReference>
<feature type="domain" description="Gp5/Type VI secretion system Vgr protein OB-fold" evidence="1">
    <location>
        <begin position="382"/>
        <end position="456"/>
    </location>
</feature>
<dbReference type="Pfam" id="PF05954">
    <property type="entry name" value="Phage_GPD"/>
    <property type="match status" value="1"/>
</dbReference>
<dbReference type="EMBL" id="JAFMYU010000012">
    <property type="protein sequence ID" value="MBO0932453.1"/>
    <property type="molecule type" value="Genomic_DNA"/>
</dbReference>
<evidence type="ECO:0000313" key="2">
    <source>
        <dbReference type="EMBL" id="MBO0932453.1"/>
    </source>
</evidence>
<dbReference type="Proteomes" id="UP000664795">
    <property type="component" value="Unassembled WGS sequence"/>
</dbReference>
<dbReference type="InterPro" id="IPR037026">
    <property type="entry name" value="Vgr_OB-fold_dom_sf"/>
</dbReference>
<protein>
    <submittedName>
        <fullName evidence="2">Type VI secretion system tip protein VgrG</fullName>
    </submittedName>
</protein>
<evidence type="ECO:0000259" key="1">
    <source>
        <dbReference type="Pfam" id="PF04717"/>
    </source>
</evidence>
<evidence type="ECO:0000313" key="3">
    <source>
        <dbReference type="Proteomes" id="UP000664795"/>
    </source>
</evidence>
<dbReference type="Pfam" id="PF04717">
    <property type="entry name" value="Phage_base_V"/>
    <property type="match status" value="1"/>
</dbReference>
<dbReference type="Gene3D" id="3.55.50.10">
    <property type="entry name" value="Baseplate protein-like domains"/>
    <property type="match status" value="1"/>
</dbReference>
<sequence length="620" mass="67858">MPANSNTYIASAEITSKATTLKRVNYVQINQQFDTHHTFEVSVSPDMLPNPASKLEELADKLVGEEITIKLKQGRVGAAEQTMTFVGLIMNVRLVKEQNNTTTYLISGLSPTALLNAGRTTRSFTEMSLSAIVGNVLQPFGSMQKTVSPSFGGTIPYITQYEEDNFHFLQRLAEKYGEWMYYDGKQLVFGKSGRASAPAVQLWQGVNFFDMEYGVCVTSLNFQANYYNYETNIGSEHLSKDAAVAGLQAMARIGYDKSEKLFKDELQQFDFHESGPALQQAVKLKKSEQANKLAVLQGRTPEMEIKLGGLIKVKDNIYATTDARQGATLQDTIDYGTFVVTRLNHSLDSRGVYRATFGAVPHDADFAPVDYRIVAPVARPQVAAVKKVADESSLGRVKVQFYWQIADDKTTPWIRVTNLMSSQDQGVYFVPEMGELVFVDFEHGDPDLPFVTGSTYKKDDAPGPLFNKDNNIKGIITRGGNHIIIDDTDGKENIRIYNKANKNEIALSLDGDTTINIKSEGTINIEAKDTISMKAKTIEMKADQAMLLRTGSGDLELSCGKDLTLSAMSNATLGATAKLAVSAAQIAIEADATATLKANAQLALESSGQASLKGTVVMIN</sequence>
<reference evidence="2 3" key="1">
    <citation type="submission" date="2021-03" db="EMBL/GenBank/DDBJ databases">
        <title>Fibrella sp. HMF5036 genome sequencing and assembly.</title>
        <authorList>
            <person name="Kang H."/>
            <person name="Kim H."/>
            <person name="Bae S."/>
            <person name="Joh K."/>
        </authorList>
    </citation>
    <scope>NUCLEOTIDE SEQUENCE [LARGE SCALE GENOMIC DNA]</scope>
    <source>
        <strain evidence="2 3">HMF5036</strain>
    </source>
</reference>
<keyword evidence="3" id="KW-1185">Reference proteome</keyword>
<gene>
    <name evidence="2" type="primary">vgrG</name>
    <name evidence="2" type="ORF">J2I48_15685</name>
</gene>
<accession>A0A939K0G7</accession>
<dbReference type="SUPFAM" id="SSF69279">
    <property type="entry name" value="Phage tail proteins"/>
    <property type="match status" value="1"/>
</dbReference>
<dbReference type="Gene3D" id="2.40.50.230">
    <property type="entry name" value="Gp5 N-terminal domain"/>
    <property type="match status" value="1"/>
</dbReference>
<dbReference type="RefSeq" id="WP_207336414.1">
    <property type="nucleotide sequence ID" value="NZ_JAFMYU010000012.1"/>
</dbReference>
<dbReference type="SUPFAM" id="SSF69349">
    <property type="entry name" value="Phage fibre proteins"/>
    <property type="match status" value="1"/>
</dbReference>
<proteinExistence type="predicted"/>
<dbReference type="InterPro" id="IPR006531">
    <property type="entry name" value="Gp5/Vgr_OB"/>
</dbReference>
<dbReference type="AlphaFoldDB" id="A0A939K0G7"/>
<comment type="caution">
    <text evidence="2">The sequence shown here is derived from an EMBL/GenBank/DDBJ whole genome shotgun (WGS) entry which is preliminary data.</text>
</comment>